<dbReference type="InterPro" id="IPR011608">
    <property type="entry name" value="PRD"/>
</dbReference>
<keyword evidence="3" id="KW-1185">Reference proteome</keyword>
<name>A0ABS4CKN6_9ENTE</name>
<feature type="domain" description="PRD" evidence="1">
    <location>
        <begin position="120"/>
        <end position="229"/>
    </location>
</feature>
<accession>A0ABS4CKN6</accession>
<evidence type="ECO:0000313" key="2">
    <source>
        <dbReference type="EMBL" id="MBP1047038.1"/>
    </source>
</evidence>
<organism evidence="2 3">
    <name type="scientific">Enterococcus larvae</name>
    <dbReference type="NCBI Taxonomy" id="2794352"/>
    <lineage>
        <taxon>Bacteria</taxon>
        <taxon>Bacillati</taxon>
        <taxon>Bacillota</taxon>
        <taxon>Bacilli</taxon>
        <taxon>Lactobacillales</taxon>
        <taxon>Enterococcaceae</taxon>
        <taxon>Enterococcus</taxon>
    </lineage>
</organism>
<dbReference type="InterPro" id="IPR036634">
    <property type="entry name" value="PRD_sf"/>
</dbReference>
<dbReference type="EMBL" id="JAEDXU010000006">
    <property type="protein sequence ID" value="MBP1047038.1"/>
    <property type="molecule type" value="Genomic_DNA"/>
</dbReference>
<reference evidence="2 3" key="1">
    <citation type="submission" date="2020-12" db="EMBL/GenBank/DDBJ databases">
        <title>Vagococcus allomyrinae sp. nov. and Enterococcus lavae sp. nov., isolated from the larvae of Allomyrina dichotoma.</title>
        <authorList>
            <person name="Lee S.D."/>
        </authorList>
    </citation>
    <scope>NUCLEOTIDE SEQUENCE [LARGE SCALE GENOMIC DNA]</scope>
    <source>
        <strain evidence="2 3">BWM-S5</strain>
    </source>
</reference>
<sequence>MTICKSSNAPYSIFSATTLDKQTLIELLTALYSEQFPFRSGSLFEHTLQFALTEELSIEPTLTDQQMITIHPFFEEEYLFVRKALSILNSYADEPFTSSDFLLFLEIILCSNWQLSLAESELSRFIMGLDCFTKAICQQLGTSVDLLKKNQPDFLRHIQFLTFRILYNHDEQISKSSELYCFIQRRYPDAFAVTSKLRTIITNIFNVDLPDNEFAFLALHIEKNLNSCR</sequence>
<protein>
    <submittedName>
        <fullName evidence="2">PRD domain-containing protein</fullName>
    </submittedName>
</protein>
<evidence type="ECO:0000313" key="3">
    <source>
        <dbReference type="Proteomes" id="UP000673375"/>
    </source>
</evidence>
<proteinExistence type="predicted"/>
<evidence type="ECO:0000259" key="1">
    <source>
        <dbReference type="PROSITE" id="PS51372"/>
    </source>
</evidence>
<gene>
    <name evidence="2" type="ORF">I6N96_12225</name>
</gene>
<dbReference type="SUPFAM" id="SSF63520">
    <property type="entry name" value="PTS-regulatory domain, PRD"/>
    <property type="match status" value="1"/>
</dbReference>
<dbReference type="Pfam" id="PF00874">
    <property type="entry name" value="PRD"/>
    <property type="match status" value="1"/>
</dbReference>
<comment type="caution">
    <text evidence="2">The sequence shown here is derived from an EMBL/GenBank/DDBJ whole genome shotgun (WGS) entry which is preliminary data.</text>
</comment>
<dbReference type="Proteomes" id="UP000673375">
    <property type="component" value="Unassembled WGS sequence"/>
</dbReference>
<dbReference type="RefSeq" id="WP_209557829.1">
    <property type="nucleotide sequence ID" value="NZ_JAEDXU010000006.1"/>
</dbReference>
<dbReference type="PROSITE" id="PS51372">
    <property type="entry name" value="PRD_2"/>
    <property type="match status" value="1"/>
</dbReference>
<dbReference type="Gene3D" id="1.10.1790.10">
    <property type="entry name" value="PRD domain"/>
    <property type="match status" value="1"/>
</dbReference>